<gene>
    <name evidence="2" type="ORF">HU200_001182</name>
</gene>
<dbReference type="InterPro" id="IPR004854">
    <property type="entry name" value="Ufd1-like"/>
</dbReference>
<keyword evidence="3" id="KW-1185">Reference proteome</keyword>
<dbReference type="PANTHER" id="PTHR12555">
    <property type="entry name" value="UBIQUITIN FUSION DEGRADATON PROTEIN 1"/>
    <property type="match status" value="1"/>
</dbReference>
<dbReference type="InterPro" id="IPR055418">
    <property type="entry name" value="UFD1_N2"/>
</dbReference>
<feature type="domain" description="Ubiquitin fusion degradation protein UFD1 N-terminal subdomain 2" evidence="1">
    <location>
        <begin position="56"/>
        <end position="129"/>
    </location>
</feature>
<evidence type="ECO:0000313" key="3">
    <source>
        <dbReference type="Proteomes" id="UP000636709"/>
    </source>
</evidence>
<organism evidence="2 3">
    <name type="scientific">Digitaria exilis</name>
    <dbReference type="NCBI Taxonomy" id="1010633"/>
    <lineage>
        <taxon>Eukaryota</taxon>
        <taxon>Viridiplantae</taxon>
        <taxon>Streptophyta</taxon>
        <taxon>Embryophyta</taxon>
        <taxon>Tracheophyta</taxon>
        <taxon>Spermatophyta</taxon>
        <taxon>Magnoliopsida</taxon>
        <taxon>Liliopsida</taxon>
        <taxon>Poales</taxon>
        <taxon>Poaceae</taxon>
        <taxon>PACMAD clade</taxon>
        <taxon>Panicoideae</taxon>
        <taxon>Panicodae</taxon>
        <taxon>Paniceae</taxon>
        <taxon>Anthephorinae</taxon>
        <taxon>Digitaria</taxon>
    </lineage>
</organism>
<dbReference type="PANTHER" id="PTHR12555:SF19">
    <property type="entry name" value="OS01G0144500 PROTEIN"/>
    <property type="match status" value="1"/>
</dbReference>
<comment type="caution">
    <text evidence="2">The sequence shown here is derived from an EMBL/GenBank/DDBJ whole genome shotgun (WGS) entry which is preliminary data.</text>
</comment>
<dbReference type="EMBL" id="JACEFO010000114">
    <property type="protein sequence ID" value="KAF8780754.1"/>
    <property type="molecule type" value="Genomic_DNA"/>
</dbReference>
<evidence type="ECO:0000259" key="1">
    <source>
        <dbReference type="Pfam" id="PF24842"/>
    </source>
</evidence>
<dbReference type="GO" id="GO:0034098">
    <property type="term" value="C:VCP-NPL4-UFD1 AAA ATPase complex"/>
    <property type="evidence" value="ECO:0007669"/>
    <property type="project" value="TreeGrafter"/>
</dbReference>
<dbReference type="Gene3D" id="3.10.330.10">
    <property type="match status" value="1"/>
</dbReference>
<dbReference type="AlphaFoldDB" id="A0A835FZ93"/>
<dbReference type="GO" id="GO:0031593">
    <property type="term" value="F:polyubiquitin modification-dependent protein binding"/>
    <property type="evidence" value="ECO:0007669"/>
    <property type="project" value="TreeGrafter"/>
</dbReference>
<name>A0A835FZ93_9POAL</name>
<dbReference type="Pfam" id="PF24842">
    <property type="entry name" value="UFD1_N2"/>
    <property type="match status" value="1"/>
</dbReference>
<protein>
    <recommendedName>
        <fullName evidence="1">Ubiquitin fusion degradation protein UFD1 N-terminal subdomain 2 domain-containing protein</fullName>
    </recommendedName>
</protein>
<dbReference type="OrthoDB" id="422728at2759"/>
<dbReference type="GO" id="GO:0006511">
    <property type="term" value="P:ubiquitin-dependent protein catabolic process"/>
    <property type="evidence" value="ECO:0007669"/>
    <property type="project" value="InterPro"/>
</dbReference>
<sequence>MLFQIQNPTTGPLHSQRRVRVRRRGRFIHMPSRMMAHLGVQEHDLVLIRSTKLPTATLVKLQPHTKDFLDLPHPKELLQYNFKKFQCLTVGETITVMEGERRYYLDVLEAQPAGAVCTIDTDCEVDFAPALNYVEPPPAPAPVAGKGNVDVEAPIFTGFAARMDGQSRCPRAGKATSRGNRLPVHRCWV</sequence>
<dbReference type="GO" id="GO:0036503">
    <property type="term" value="P:ERAD pathway"/>
    <property type="evidence" value="ECO:0007669"/>
    <property type="project" value="TreeGrafter"/>
</dbReference>
<evidence type="ECO:0000313" key="2">
    <source>
        <dbReference type="EMBL" id="KAF8780754.1"/>
    </source>
</evidence>
<proteinExistence type="predicted"/>
<dbReference type="Proteomes" id="UP000636709">
    <property type="component" value="Unassembled WGS sequence"/>
</dbReference>
<reference evidence="2" key="1">
    <citation type="submission" date="2020-07" db="EMBL/GenBank/DDBJ databases">
        <title>Genome sequence and genetic diversity analysis of an under-domesticated orphan crop, white fonio (Digitaria exilis).</title>
        <authorList>
            <person name="Bennetzen J.L."/>
            <person name="Chen S."/>
            <person name="Ma X."/>
            <person name="Wang X."/>
            <person name="Yssel A.E.J."/>
            <person name="Chaluvadi S.R."/>
            <person name="Johnson M."/>
            <person name="Gangashetty P."/>
            <person name="Hamidou F."/>
            <person name="Sanogo M.D."/>
            <person name="Zwaenepoel A."/>
            <person name="Wallace J."/>
            <person name="Van De Peer Y."/>
            <person name="Van Deynze A."/>
        </authorList>
    </citation>
    <scope>NUCLEOTIDE SEQUENCE</scope>
    <source>
        <tissue evidence="2">Leaves</tissue>
    </source>
</reference>
<accession>A0A835FZ93</accession>